<feature type="transmembrane region" description="Helical" evidence="7">
    <location>
        <begin position="260"/>
        <end position="282"/>
    </location>
</feature>
<evidence type="ECO:0000256" key="3">
    <source>
        <dbReference type="ARBA" id="ARBA00022475"/>
    </source>
</evidence>
<protein>
    <submittedName>
        <fullName evidence="9">Carbohydrate ABC transporter membrane protein 2 (CUT1 family)</fullName>
    </submittedName>
</protein>
<dbReference type="InterPro" id="IPR000515">
    <property type="entry name" value="MetI-like"/>
</dbReference>
<evidence type="ECO:0000313" key="10">
    <source>
        <dbReference type="Proteomes" id="UP000266915"/>
    </source>
</evidence>
<keyword evidence="5 7" id="KW-1133">Transmembrane helix</keyword>
<keyword evidence="4 7" id="KW-0812">Transmembrane</keyword>
<proteinExistence type="inferred from homology"/>
<dbReference type="Gene3D" id="1.10.3720.10">
    <property type="entry name" value="MetI-like"/>
    <property type="match status" value="1"/>
</dbReference>
<dbReference type="SUPFAM" id="SSF161098">
    <property type="entry name" value="MetI-like"/>
    <property type="match status" value="1"/>
</dbReference>
<name>A0A3N2C5Q3_9MICO</name>
<dbReference type="PROSITE" id="PS50928">
    <property type="entry name" value="ABC_TM1"/>
    <property type="match status" value="1"/>
</dbReference>
<evidence type="ECO:0000256" key="1">
    <source>
        <dbReference type="ARBA" id="ARBA00004651"/>
    </source>
</evidence>
<feature type="domain" description="ABC transmembrane type-1" evidence="8">
    <location>
        <begin position="88"/>
        <end position="278"/>
    </location>
</feature>
<dbReference type="InterPro" id="IPR035906">
    <property type="entry name" value="MetI-like_sf"/>
</dbReference>
<reference evidence="9 10" key="1">
    <citation type="submission" date="2018-11" db="EMBL/GenBank/DDBJ databases">
        <title>Sequencing the genomes of 1000 actinobacteria strains.</title>
        <authorList>
            <person name="Klenk H.-P."/>
        </authorList>
    </citation>
    <scope>NUCLEOTIDE SEQUENCE [LARGE SCALE GENOMIC DNA]</scope>
    <source>
        <strain evidence="9 10">DSM 14012</strain>
    </source>
</reference>
<feature type="transmembrane region" description="Helical" evidence="7">
    <location>
        <begin position="201"/>
        <end position="220"/>
    </location>
</feature>
<keyword evidence="10" id="KW-1185">Reference proteome</keyword>
<keyword evidence="6 7" id="KW-0472">Membrane</keyword>
<feature type="transmembrane region" description="Helical" evidence="7">
    <location>
        <begin position="125"/>
        <end position="147"/>
    </location>
</feature>
<comment type="subcellular location">
    <subcellularLocation>
        <location evidence="1 7">Cell membrane</location>
        <topology evidence="1 7">Multi-pass membrane protein</topology>
    </subcellularLocation>
</comment>
<keyword evidence="2 7" id="KW-0813">Transport</keyword>
<feature type="transmembrane region" description="Helical" evidence="7">
    <location>
        <begin position="159"/>
        <end position="180"/>
    </location>
</feature>
<dbReference type="CDD" id="cd06261">
    <property type="entry name" value="TM_PBP2"/>
    <property type="match status" value="1"/>
</dbReference>
<comment type="similarity">
    <text evidence="7">Belongs to the binding-protein-dependent transport system permease family.</text>
</comment>
<dbReference type="AlphaFoldDB" id="A0A3N2C5Q3"/>
<feature type="transmembrane region" description="Helical" evidence="7">
    <location>
        <begin position="91"/>
        <end position="113"/>
    </location>
</feature>
<sequence length="292" mass="32074">MSAHIEQPPARPLLRRRRQRWSRTTPVRYALLLLVLVISIGPLLWQFLSSLKGSGEALFGRDATLFPQSPTLDAYVTIFRQIPMDAYLTNSAIVCALTIASQVVLPTAAGYMLSRRGWRGRRVTFTVLIVSMVVPFESIMVSLFLMTQELGLLDTLVGAWLPGAVSAMNVLIMRAAFTAVPDEIEDAAFLDGASEWQRFTALFLPSSIGAMLVVVVNSFITAWDDFLWPLLVLRSESSFTVSLGLARLSASSFGFDPRVVMAGSIIAVVPVLVVFIVLQRWFHRGVAAGGVK</sequence>
<dbReference type="GO" id="GO:0055085">
    <property type="term" value="P:transmembrane transport"/>
    <property type="evidence" value="ECO:0007669"/>
    <property type="project" value="InterPro"/>
</dbReference>
<evidence type="ECO:0000256" key="2">
    <source>
        <dbReference type="ARBA" id="ARBA00022448"/>
    </source>
</evidence>
<dbReference type="GO" id="GO:0005886">
    <property type="term" value="C:plasma membrane"/>
    <property type="evidence" value="ECO:0007669"/>
    <property type="project" value="UniProtKB-SubCell"/>
</dbReference>
<evidence type="ECO:0000259" key="8">
    <source>
        <dbReference type="PROSITE" id="PS50928"/>
    </source>
</evidence>
<evidence type="ECO:0000313" key="9">
    <source>
        <dbReference type="EMBL" id="ROR82760.1"/>
    </source>
</evidence>
<gene>
    <name evidence="9" type="ORF">EDD42_2856</name>
</gene>
<dbReference type="EMBL" id="RKHL01000001">
    <property type="protein sequence ID" value="ROR82760.1"/>
    <property type="molecule type" value="Genomic_DNA"/>
</dbReference>
<accession>A0A3N2C5Q3</accession>
<evidence type="ECO:0000256" key="6">
    <source>
        <dbReference type="ARBA" id="ARBA00023136"/>
    </source>
</evidence>
<feature type="transmembrane region" description="Helical" evidence="7">
    <location>
        <begin position="27"/>
        <end position="48"/>
    </location>
</feature>
<dbReference type="Proteomes" id="UP000266915">
    <property type="component" value="Unassembled WGS sequence"/>
</dbReference>
<keyword evidence="3" id="KW-1003">Cell membrane</keyword>
<dbReference type="Pfam" id="PF00528">
    <property type="entry name" value="BPD_transp_1"/>
    <property type="match status" value="1"/>
</dbReference>
<dbReference type="PANTHER" id="PTHR43744:SF3">
    <property type="entry name" value="LACTOSE TRANSPORT SYSTEM PERMEASE PROTEIN LACG"/>
    <property type="match status" value="1"/>
</dbReference>
<evidence type="ECO:0000256" key="4">
    <source>
        <dbReference type="ARBA" id="ARBA00022692"/>
    </source>
</evidence>
<comment type="caution">
    <text evidence="9">The sequence shown here is derived from an EMBL/GenBank/DDBJ whole genome shotgun (WGS) entry which is preliminary data.</text>
</comment>
<dbReference type="RefSeq" id="WP_085512627.1">
    <property type="nucleotide sequence ID" value="NZ_FXAP01000004.1"/>
</dbReference>
<evidence type="ECO:0000256" key="7">
    <source>
        <dbReference type="RuleBase" id="RU363032"/>
    </source>
</evidence>
<dbReference type="PANTHER" id="PTHR43744">
    <property type="entry name" value="ABC TRANSPORTER PERMEASE PROTEIN MG189-RELATED-RELATED"/>
    <property type="match status" value="1"/>
</dbReference>
<evidence type="ECO:0000256" key="5">
    <source>
        <dbReference type="ARBA" id="ARBA00022989"/>
    </source>
</evidence>
<organism evidence="9 10">
    <name type="scientific">Plantibacter flavus</name>
    <dbReference type="NCBI Taxonomy" id="150123"/>
    <lineage>
        <taxon>Bacteria</taxon>
        <taxon>Bacillati</taxon>
        <taxon>Actinomycetota</taxon>
        <taxon>Actinomycetes</taxon>
        <taxon>Micrococcales</taxon>
        <taxon>Microbacteriaceae</taxon>
        <taxon>Plantibacter</taxon>
    </lineage>
</organism>